<evidence type="ECO:0000313" key="3">
    <source>
        <dbReference type="Proteomes" id="UP000306102"/>
    </source>
</evidence>
<dbReference type="GO" id="GO:0031146">
    <property type="term" value="P:SCF-dependent proteasomal ubiquitin-dependent protein catabolic process"/>
    <property type="evidence" value="ECO:0007669"/>
    <property type="project" value="TreeGrafter"/>
</dbReference>
<dbReference type="InterPro" id="IPR006553">
    <property type="entry name" value="Leu-rich_rpt_Cys-con_subtyp"/>
</dbReference>
<organism evidence="2 3">
    <name type="scientific">Camellia sinensis var. sinensis</name>
    <name type="common">China tea</name>
    <dbReference type="NCBI Taxonomy" id="542762"/>
    <lineage>
        <taxon>Eukaryota</taxon>
        <taxon>Viridiplantae</taxon>
        <taxon>Streptophyta</taxon>
        <taxon>Embryophyta</taxon>
        <taxon>Tracheophyta</taxon>
        <taxon>Spermatophyta</taxon>
        <taxon>Magnoliopsida</taxon>
        <taxon>eudicotyledons</taxon>
        <taxon>Gunneridae</taxon>
        <taxon>Pentapetalae</taxon>
        <taxon>asterids</taxon>
        <taxon>Ericales</taxon>
        <taxon>Theaceae</taxon>
        <taxon>Camellia</taxon>
    </lineage>
</organism>
<dbReference type="FunFam" id="3.80.10.10:FF:000678">
    <property type="entry name" value="Predicted protein"/>
    <property type="match status" value="1"/>
</dbReference>
<dbReference type="EMBL" id="SDRB02011481">
    <property type="protein sequence ID" value="THG01197.1"/>
    <property type="molecule type" value="Genomic_DNA"/>
</dbReference>
<dbReference type="PANTHER" id="PTHR13318">
    <property type="entry name" value="PARTNER OF PAIRED, ISOFORM B-RELATED"/>
    <property type="match status" value="1"/>
</dbReference>
<evidence type="ECO:0000256" key="1">
    <source>
        <dbReference type="SAM" id="MobiDB-lite"/>
    </source>
</evidence>
<dbReference type="FunFam" id="3.80.10.10:FF:000378">
    <property type="entry name" value="Leucine-rich repeat family protein"/>
    <property type="match status" value="1"/>
</dbReference>
<dbReference type="Proteomes" id="UP000306102">
    <property type="component" value="Unassembled WGS sequence"/>
</dbReference>
<dbReference type="SUPFAM" id="SSF52047">
    <property type="entry name" value="RNI-like"/>
    <property type="match status" value="2"/>
</dbReference>
<evidence type="ECO:0000313" key="2">
    <source>
        <dbReference type="EMBL" id="THG01197.1"/>
    </source>
</evidence>
<dbReference type="InterPro" id="IPR032675">
    <property type="entry name" value="LRR_dom_sf"/>
</dbReference>
<sequence>MGGVCSRKRDPQVNEDNLTRGVSGRYSKSRSSKWLGNSFSRPAVDNKQGKIPRPSLMELCIYKICKDIDKHTTFSMLPRDISQQIFNELVYSQCLTEVSLQAFRDCALQDLELGEYPGLKDSWMDVISSQGSSLLSVDFSGSDVTDSGLIPLKSCTNLQALNFNYCDQISDHGLAHIRGLSNLTTLSFRRNNQITAQGLNVFAGLINLLKLDLERCPGIHGGLVHLKGLAKLESLNIKCCNCITDADMKPLSGLTNLKELQISCSKVSDYGISFLGDALQSDIKLDEVNNKICIIYCHSASTTFSDAFSRVPGLHKLSLLNMEGCPAVTAACLDSLAAIPALLYLNLSRCNLSDDGCEKFSGLRNLKVLNLGFNDISDACLVHMRGLTNLESLNLDSCRIDDEGLVNLAGLQHLRCLELSDTAVGSNGLRHLSGLTNLESINLSFTDVTDGGLRKLSGLSSLKSLNLDARQITDAGLSALTSLTGLTHLDLFGARITDSGTNYLRNFKNLRSLEICGGGLTDAGVKNIKDLSSLTVLNLSQNGNLTDKSLEMISGLRQLISLNVSNSRITSAGLKHLRPLKNLKSLTLESCKVTVNDIKRLQMIDLPNLTRRELRFCPARLVDSRPEENFDFAPLAGERHVYLVFDLPS</sequence>
<dbReference type="Gene3D" id="3.80.10.10">
    <property type="entry name" value="Ribonuclease Inhibitor"/>
    <property type="match status" value="5"/>
</dbReference>
<keyword evidence="3" id="KW-1185">Reference proteome</keyword>
<dbReference type="GO" id="GO:0019005">
    <property type="term" value="C:SCF ubiquitin ligase complex"/>
    <property type="evidence" value="ECO:0007669"/>
    <property type="project" value="TreeGrafter"/>
</dbReference>
<name>A0A4V3WKK2_CAMSN</name>
<dbReference type="Pfam" id="PF13516">
    <property type="entry name" value="LRR_6"/>
    <property type="match status" value="6"/>
</dbReference>
<dbReference type="PANTHER" id="PTHR13318:SF237">
    <property type="entry name" value="OS04G0503500 PROTEIN"/>
    <property type="match status" value="1"/>
</dbReference>
<evidence type="ECO:0008006" key="4">
    <source>
        <dbReference type="Google" id="ProtNLM"/>
    </source>
</evidence>
<gene>
    <name evidence="2" type="ORF">TEA_018431</name>
</gene>
<proteinExistence type="predicted"/>
<dbReference type="FunFam" id="3.80.10.10:FF:000399">
    <property type="entry name" value="F-box/LRR-repeat protein 14"/>
    <property type="match status" value="1"/>
</dbReference>
<dbReference type="AlphaFoldDB" id="A0A4V3WKK2"/>
<accession>A0A4V3WKK2</accession>
<dbReference type="InterPro" id="IPR001611">
    <property type="entry name" value="Leu-rich_rpt"/>
</dbReference>
<comment type="caution">
    <text evidence="2">The sequence shown here is derived from an EMBL/GenBank/DDBJ whole genome shotgun (WGS) entry which is preliminary data.</text>
</comment>
<dbReference type="STRING" id="542762.A0A4V3WKK2"/>
<dbReference type="SMART" id="SM00367">
    <property type="entry name" value="LRR_CC"/>
    <property type="match status" value="9"/>
</dbReference>
<protein>
    <recommendedName>
        <fullName evidence="4">F-box domain-containing protein</fullName>
    </recommendedName>
</protein>
<dbReference type="Pfam" id="PF13855">
    <property type="entry name" value="LRR_8"/>
    <property type="match status" value="2"/>
</dbReference>
<feature type="region of interest" description="Disordered" evidence="1">
    <location>
        <begin position="1"/>
        <end position="33"/>
    </location>
</feature>
<reference evidence="2 3" key="1">
    <citation type="journal article" date="2018" name="Proc. Natl. Acad. Sci. U.S.A.">
        <title>Draft genome sequence of Camellia sinensis var. sinensis provides insights into the evolution of the tea genome and tea quality.</title>
        <authorList>
            <person name="Wei C."/>
            <person name="Yang H."/>
            <person name="Wang S."/>
            <person name="Zhao J."/>
            <person name="Liu C."/>
            <person name="Gao L."/>
            <person name="Xia E."/>
            <person name="Lu Y."/>
            <person name="Tai Y."/>
            <person name="She G."/>
            <person name="Sun J."/>
            <person name="Cao H."/>
            <person name="Tong W."/>
            <person name="Gao Q."/>
            <person name="Li Y."/>
            <person name="Deng W."/>
            <person name="Jiang X."/>
            <person name="Wang W."/>
            <person name="Chen Q."/>
            <person name="Zhang S."/>
            <person name="Li H."/>
            <person name="Wu J."/>
            <person name="Wang P."/>
            <person name="Li P."/>
            <person name="Shi C."/>
            <person name="Zheng F."/>
            <person name="Jian J."/>
            <person name="Huang B."/>
            <person name="Shan D."/>
            <person name="Shi M."/>
            <person name="Fang C."/>
            <person name="Yue Y."/>
            <person name="Li F."/>
            <person name="Li D."/>
            <person name="Wei S."/>
            <person name="Han B."/>
            <person name="Jiang C."/>
            <person name="Yin Y."/>
            <person name="Xia T."/>
            <person name="Zhang Z."/>
            <person name="Bennetzen J.L."/>
            <person name="Zhao S."/>
            <person name="Wan X."/>
        </authorList>
    </citation>
    <scope>NUCLEOTIDE SEQUENCE [LARGE SCALE GENOMIC DNA]</scope>
    <source>
        <strain evidence="3">cv. Shuchazao</strain>
        <tissue evidence="2">Leaf</tissue>
    </source>
</reference>